<dbReference type="EMBL" id="AUPL01001435">
    <property type="protein sequence ID" value="ESL10825.1"/>
    <property type="molecule type" value="Genomic_DNA"/>
</dbReference>
<accession>A0A061J908</accession>
<proteinExistence type="predicted"/>
<feature type="region of interest" description="Disordered" evidence="1">
    <location>
        <begin position="355"/>
        <end position="393"/>
    </location>
</feature>
<comment type="caution">
    <text evidence="2">The sequence shown here is derived from an EMBL/GenBank/DDBJ whole genome shotgun (WGS) entry which is preliminary data.</text>
</comment>
<sequence>MLYAQRKRRQQLAGKIGHNEEEYEVGSQPVAIVQHVSRARQFPSRRPDVNPISWQLVHQHPSLGQQQQYPQQQQQQYPQQQQQQYAQQQQQQYLQLQQQKYQETLQQRDPWLAPNVVPAAPPAKLLPLQSNLNCQRNDVFFRPIQFPSALSPHDATPVLSRPAIVERSPRRFRPFDAAGLVSTPPARCPSTVLYSEPPHFLPPTPPPAVSVIPPLPQRPLLHAVSPPRDHQTDFNSSPASQAYNDNRNGNNDEQGPRLRPARGSVTPYPQKDDDMIARRWAREEAIKVQEENARLCEERRLRREREKQLEREEAQQQEELARLERVRLAEKERLDVEREQEEAREKLMGRKRVGLMKKGSETQLREDLSKQMDEKKKRKAQEAESQAEAEGKDAGRILFETQPGAGGSGGANPLAVPSEKGEAELHRQISVPRAPSLTEPSKSGSAMNVSAALFPPPPPFSLDPSLFDAASYDPAASVGSAMAPQLSFLPTKPTATPLVAAGTGAADAAVSSQVNAPAWSAPAISTPPKLSPSYGTVSYEAQLRDMMTNHLGIQRTLESEVRRSQGAAAPMPLSTACPTLPPLGYLPAPHPHGQLRPLNMLPAQNGWTAAGANIIDGSSEAPSGGFLPMPEVAPVMVPGILKTPREQATRITVLGVSPSKHAVGLRAGGVAEAPHFGEEKLDELSAEPSRFVGAPQ</sequence>
<dbReference type="AlphaFoldDB" id="A0A061J908"/>
<feature type="region of interest" description="Disordered" evidence="1">
    <location>
        <begin position="219"/>
        <end position="273"/>
    </location>
</feature>
<reference evidence="2 3" key="1">
    <citation type="submission" date="2013-07" db="EMBL/GenBank/DDBJ databases">
        <authorList>
            <person name="Stoco P.H."/>
            <person name="Wagner G."/>
            <person name="Gerber A."/>
            <person name="Zaha A."/>
            <person name="Thompson C."/>
            <person name="Bartholomeu D.C."/>
            <person name="Luckemeyer D.D."/>
            <person name="Bahia D."/>
            <person name="Loreto E."/>
            <person name="Prestes E.B."/>
            <person name="Lima F.M."/>
            <person name="Rodrigues-Luiz G."/>
            <person name="Vallejo G.A."/>
            <person name="Filho J.F."/>
            <person name="Monteiro K.M."/>
            <person name="Tyler K.M."/>
            <person name="de Almeida L.G."/>
            <person name="Ortiz M.F."/>
            <person name="Siervo M.A."/>
            <person name="de Moraes M.H."/>
            <person name="Cunha O.L."/>
            <person name="Mendonca-Neto R."/>
            <person name="Silva R."/>
            <person name="Teixeira S.M."/>
            <person name="Murta S.M."/>
            <person name="Sincero T.C."/>
            <person name="Mendes T.A."/>
            <person name="Urmenyi T.P."/>
            <person name="Silva V.G."/>
            <person name="da Rocha W.D."/>
            <person name="Andersson B."/>
            <person name="Romanha A.J."/>
            <person name="Steindel M."/>
            <person name="de Vasconcelos A.T."/>
            <person name="Grisard E.C."/>
        </authorList>
    </citation>
    <scope>NUCLEOTIDE SEQUENCE [LARGE SCALE GENOMIC DNA]</scope>
    <source>
        <strain evidence="2 3">SC58</strain>
    </source>
</reference>
<dbReference type="Proteomes" id="UP000031737">
    <property type="component" value="Unassembled WGS sequence"/>
</dbReference>
<evidence type="ECO:0000256" key="1">
    <source>
        <dbReference type="SAM" id="MobiDB-lite"/>
    </source>
</evidence>
<feature type="compositionally biased region" description="Polar residues" evidence="1">
    <location>
        <begin position="233"/>
        <end position="253"/>
    </location>
</feature>
<evidence type="ECO:0000313" key="2">
    <source>
        <dbReference type="EMBL" id="ESL10825.1"/>
    </source>
</evidence>
<dbReference type="OrthoDB" id="248663at2759"/>
<feature type="compositionally biased region" description="Basic and acidic residues" evidence="1">
    <location>
        <begin position="358"/>
        <end position="375"/>
    </location>
</feature>
<evidence type="ECO:0000313" key="3">
    <source>
        <dbReference type="Proteomes" id="UP000031737"/>
    </source>
</evidence>
<gene>
    <name evidence="2" type="ORF">TRSC58_01435</name>
</gene>
<name>A0A061J908_TRYRA</name>
<organism evidence="2 3">
    <name type="scientific">Trypanosoma rangeli SC58</name>
    <dbReference type="NCBI Taxonomy" id="429131"/>
    <lineage>
        <taxon>Eukaryota</taxon>
        <taxon>Discoba</taxon>
        <taxon>Euglenozoa</taxon>
        <taxon>Kinetoplastea</taxon>
        <taxon>Metakinetoplastina</taxon>
        <taxon>Trypanosomatida</taxon>
        <taxon>Trypanosomatidae</taxon>
        <taxon>Trypanosoma</taxon>
        <taxon>Herpetosoma</taxon>
    </lineage>
</organism>
<keyword evidence="3" id="KW-1185">Reference proteome</keyword>
<protein>
    <submittedName>
        <fullName evidence="2">Uncharacterized protein</fullName>
    </submittedName>
</protein>
<dbReference type="VEuPathDB" id="TriTrypDB:TRSC58_01435"/>